<comment type="caution">
    <text evidence="1">The sequence shown here is derived from an EMBL/GenBank/DDBJ whole genome shotgun (WGS) entry which is preliminary data.</text>
</comment>
<accession>A0A134B709</accession>
<dbReference type="AlphaFoldDB" id="A0A134B709"/>
<dbReference type="STRING" id="419005.HMPREF1860_01756"/>
<name>A0A134B709_9BACT</name>
<sequence length="49" mass="5960">MRHIKAFKYLMLYIKIRLSSVFNVMYICKNNKNIIYKSTIPTTFYYLCA</sequence>
<proteinExistence type="predicted"/>
<evidence type="ECO:0000313" key="2">
    <source>
        <dbReference type="Proteomes" id="UP000070531"/>
    </source>
</evidence>
<organism evidence="1">
    <name type="scientific">Prevotella amnii</name>
    <dbReference type="NCBI Taxonomy" id="419005"/>
    <lineage>
        <taxon>Bacteria</taxon>
        <taxon>Pseudomonadati</taxon>
        <taxon>Bacteroidota</taxon>
        <taxon>Bacteroidia</taxon>
        <taxon>Bacteroidales</taxon>
        <taxon>Prevotellaceae</taxon>
        <taxon>Prevotella</taxon>
    </lineage>
</organism>
<gene>
    <name evidence="1" type="ORF">HMPREF1860_01756</name>
</gene>
<dbReference type="EMBL" id="LSDL01000114">
    <property type="protein sequence ID" value="KXB75715.1"/>
    <property type="molecule type" value="Genomic_DNA"/>
</dbReference>
<dbReference type="Proteomes" id="UP000070531">
    <property type="component" value="Unassembled WGS sequence"/>
</dbReference>
<evidence type="ECO:0000313" key="1">
    <source>
        <dbReference type="EMBL" id="KXB75715.1"/>
    </source>
</evidence>
<protein>
    <submittedName>
        <fullName evidence="1">Uncharacterized protein</fullName>
    </submittedName>
</protein>
<reference evidence="1 2" key="1">
    <citation type="submission" date="2016-01" db="EMBL/GenBank/DDBJ databases">
        <authorList>
            <person name="Oliw E.H."/>
        </authorList>
    </citation>
    <scope>NUCLEOTIDE SEQUENCE [LARGE SCALE GENOMIC DNA]</scope>
    <source>
        <strain evidence="1 2">DNF00307</strain>
    </source>
</reference>